<keyword evidence="1" id="KW-1133">Transmembrane helix</keyword>
<evidence type="ECO:0000313" key="2">
    <source>
        <dbReference type="EMBL" id="GAG27359.1"/>
    </source>
</evidence>
<dbReference type="AlphaFoldDB" id="X0W8S3"/>
<feature type="non-terminal residue" evidence="2">
    <location>
        <position position="259"/>
    </location>
</feature>
<feature type="transmembrane region" description="Helical" evidence="1">
    <location>
        <begin position="7"/>
        <end position="26"/>
    </location>
</feature>
<accession>X0W8S3</accession>
<protein>
    <submittedName>
        <fullName evidence="2">Uncharacterized protein</fullName>
    </submittedName>
</protein>
<comment type="caution">
    <text evidence="2">The sequence shown here is derived from an EMBL/GenBank/DDBJ whole genome shotgun (WGS) entry which is preliminary data.</text>
</comment>
<feature type="transmembrane region" description="Helical" evidence="1">
    <location>
        <begin position="156"/>
        <end position="178"/>
    </location>
</feature>
<reference evidence="2" key="1">
    <citation type="journal article" date="2014" name="Front. Microbiol.">
        <title>High frequency of phylogenetically diverse reductive dehalogenase-homologous genes in deep subseafloor sedimentary metagenomes.</title>
        <authorList>
            <person name="Kawai M."/>
            <person name="Futagami T."/>
            <person name="Toyoda A."/>
            <person name="Takaki Y."/>
            <person name="Nishi S."/>
            <person name="Hori S."/>
            <person name="Arai W."/>
            <person name="Tsubouchi T."/>
            <person name="Morono Y."/>
            <person name="Uchiyama I."/>
            <person name="Ito T."/>
            <person name="Fujiyama A."/>
            <person name="Inagaki F."/>
            <person name="Takami H."/>
        </authorList>
    </citation>
    <scope>NUCLEOTIDE SEQUENCE</scope>
    <source>
        <strain evidence="2">Expedition CK06-06</strain>
    </source>
</reference>
<proteinExistence type="predicted"/>
<organism evidence="2">
    <name type="scientific">marine sediment metagenome</name>
    <dbReference type="NCBI Taxonomy" id="412755"/>
    <lineage>
        <taxon>unclassified sequences</taxon>
        <taxon>metagenomes</taxon>
        <taxon>ecological metagenomes</taxon>
    </lineage>
</organism>
<sequence length="259" mass="28932">IKQTQIFVFLFASLILGGTFITVAHFRTQQSDDNKLDTLNLSTVKTIDYMEWAVVSAKGVGPSGNVHWEFSGSNNYVGIILWVMDSENYAKFQNLEVPDTFYIESDGSYYVDSGDFSPPQTATWYFLFVNFDSDEESTILTYSIECTGCSPGGPNVGLIIGIVVGIIAVAAVGGFLLYRKKMKGREEPITPEKGQEIPVTKKEPIEYTKIVDGIKNLFEVSGNRIDLEMLRDIVPMDKPEFNAKVLDLAKQYGFKIELE</sequence>
<feature type="non-terminal residue" evidence="2">
    <location>
        <position position="1"/>
    </location>
</feature>
<name>X0W8S3_9ZZZZ</name>
<gene>
    <name evidence="2" type="ORF">S01H1_53939</name>
</gene>
<evidence type="ECO:0000256" key="1">
    <source>
        <dbReference type="SAM" id="Phobius"/>
    </source>
</evidence>
<keyword evidence="1" id="KW-0472">Membrane</keyword>
<keyword evidence="1" id="KW-0812">Transmembrane</keyword>
<dbReference type="EMBL" id="BARS01034962">
    <property type="protein sequence ID" value="GAG27359.1"/>
    <property type="molecule type" value="Genomic_DNA"/>
</dbReference>